<dbReference type="InterPro" id="IPR010707">
    <property type="entry name" value="DUF1285"/>
</dbReference>
<name>A0ABX4I3C9_9GAMM</name>
<evidence type="ECO:0000259" key="2">
    <source>
        <dbReference type="Pfam" id="PF21028"/>
    </source>
</evidence>
<sequence>MAEPLFEQLQKLQEEFTGHPQVNSWHPELCGDMDMLIARDGRWIHEGTEVQREALVRLFASILRREGDDYFLVTPVEKWRVHVEDVPFLATQVARGKRNGEPLLLFTTNTGDVVPLTRNAGWSLRPFGDQSQPVPYVEVRDDLWARVSREVFYQLVNWAMEDQAQKGSGDAAHAELDIISDGERFPLGSY</sequence>
<dbReference type="Gene3D" id="2.30.270.10">
    <property type="entry name" value="duf1285 protein"/>
    <property type="match status" value="1"/>
</dbReference>
<accession>A0ABX4I3C9</accession>
<protein>
    <submittedName>
        <fullName evidence="3">DUF1285 domain-containing protein</fullName>
    </submittedName>
</protein>
<proteinExistence type="predicted"/>
<dbReference type="RefSeq" id="WP_067081340.1">
    <property type="nucleotide sequence ID" value="NZ_LRFG02000001.1"/>
</dbReference>
<dbReference type="EMBL" id="LRFG02000001">
    <property type="protein sequence ID" value="PCO06920.1"/>
    <property type="molecule type" value="Genomic_DNA"/>
</dbReference>
<evidence type="ECO:0000313" key="4">
    <source>
        <dbReference type="Proteomes" id="UP000218427"/>
    </source>
</evidence>
<organism evidence="3 4">
    <name type="scientific">Microbulbifer flavimaris</name>
    <dbReference type="NCBI Taxonomy" id="1781068"/>
    <lineage>
        <taxon>Bacteria</taxon>
        <taxon>Pseudomonadati</taxon>
        <taxon>Pseudomonadota</taxon>
        <taxon>Gammaproteobacteria</taxon>
        <taxon>Cellvibrionales</taxon>
        <taxon>Microbulbiferaceae</taxon>
        <taxon>Microbulbifer</taxon>
    </lineage>
</organism>
<dbReference type="Pfam" id="PF21028">
    <property type="entry name" value="DUF1285_C"/>
    <property type="match status" value="1"/>
</dbReference>
<keyword evidence="4" id="KW-1185">Reference proteome</keyword>
<dbReference type="InterPro" id="IPR023361">
    <property type="entry name" value="DUF1285_beta_roll_sf"/>
</dbReference>
<comment type="caution">
    <text evidence="3">The sequence shown here is derived from an EMBL/GenBank/DDBJ whole genome shotgun (WGS) entry which is preliminary data.</text>
</comment>
<evidence type="ECO:0000313" key="3">
    <source>
        <dbReference type="EMBL" id="PCO06920.1"/>
    </source>
</evidence>
<feature type="domain" description="DUF1285" evidence="1">
    <location>
        <begin position="20"/>
        <end position="86"/>
    </location>
</feature>
<dbReference type="InterPro" id="IPR048342">
    <property type="entry name" value="DUF1285_C"/>
</dbReference>
<dbReference type="Gene3D" id="3.10.540.10">
    <property type="entry name" value="duf1285 like domain"/>
    <property type="match status" value="1"/>
</dbReference>
<dbReference type="PIRSF" id="PIRSF029557">
    <property type="entry name" value="UCP029557"/>
    <property type="match status" value="1"/>
</dbReference>
<dbReference type="InterPro" id="IPR048341">
    <property type="entry name" value="DUF1285_N"/>
</dbReference>
<gene>
    <name evidence="3" type="ORF">AWR36_004055</name>
</gene>
<dbReference type="Pfam" id="PF06938">
    <property type="entry name" value="DUF1285_N"/>
    <property type="match status" value="1"/>
</dbReference>
<reference evidence="3" key="1">
    <citation type="submission" date="2017-08" db="EMBL/GenBank/DDBJ databases">
        <title>Microbulbifer marisrubri sp. nov., a halophilic alphaproteobacterium isolated from marine sediment of the Yellow Sea, China.</title>
        <authorList>
            <person name="Zhang G."/>
            <person name="Xiong Q."/>
        </authorList>
    </citation>
    <scope>NUCLEOTIDE SEQUENCE [LARGE SCALE GENOMIC DNA]</scope>
    <source>
        <strain evidence="3">WRN-8</strain>
    </source>
</reference>
<feature type="domain" description="DUF1285" evidence="2">
    <location>
        <begin position="87"/>
        <end position="187"/>
    </location>
</feature>
<dbReference type="Proteomes" id="UP000218427">
    <property type="component" value="Unassembled WGS sequence"/>
</dbReference>
<evidence type="ECO:0000259" key="1">
    <source>
        <dbReference type="Pfam" id="PF06938"/>
    </source>
</evidence>